<organism evidence="1 2">
    <name type="scientific">Neoarthrinium moseri</name>
    <dbReference type="NCBI Taxonomy" id="1658444"/>
    <lineage>
        <taxon>Eukaryota</taxon>
        <taxon>Fungi</taxon>
        <taxon>Dikarya</taxon>
        <taxon>Ascomycota</taxon>
        <taxon>Pezizomycotina</taxon>
        <taxon>Sordariomycetes</taxon>
        <taxon>Xylariomycetidae</taxon>
        <taxon>Amphisphaeriales</taxon>
        <taxon>Apiosporaceae</taxon>
        <taxon>Neoarthrinium</taxon>
    </lineage>
</organism>
<feature type="non-terminal residue" evidence="1">
    <location>
        <position position="35"/>
    </location>
</feature>
<dbReference type="EMBL" id="JAFIMR010000066">
    <property type="protein sequence ID" value="KAI1851135.1"/>
    <property type="molecule type" value="Genomic_DNA"/>
</dbReference>
<keyword evidence="2" id="KW-1185">Reference proteome</keyword>
<evidence type="ECO:0000313" key="2">
    <source>
        <dbReference type="Proteomes" id="UP000829685"/>
    </source>
</evidence>
<accession>A0A9Q0AIW7</accession>
<dbReference type="Proteomes" id="UP000829685">
    <property type="component" value="Unassembled WGS sequence"/>
</dbReference>
<reference evidence="1" key="1">
    <citation type="submission" date="2021-03" db="EMBL/GenBank/DDBJ databases">
        <title>Revisited historic fungal species revealed as producer of novel bioactive compounds through whole genome sequencing and comparative genomics.</title>
        <authorList>
            <person name="Vignolle G.A."/>
            <person name="Hochenegger N."/>
            <person name="Mach R.L."/>
            <person name="Mach-Aigner A.R."/>
            <person name="Javad Rahimi M."/>
            <person name="Salim K.A."/>
            <person name="Chan C.M."/>
            <person name="Lim L.B.L."/>
            <person name="Cai F."/>
            <person name="Druzhinina I.S."/>
            <person name="U'Ren J.M."/>
            <person name="Derntl C."/>
        </authorList>
    </citation>
    <scope>NUCLEOTIDE SEQUENCE</scope>
    <source>
        <strain evidence="1">TUCIM 5799</strain>
    </source>
</reference>
<protein>
    <submittedName>
        <fullName evidence="1">Uncharacterized protein</fullName>
    </submittedName>
</protein>
<evidence type="ECO:0000313" key="1">
    <source>
        <dbReference type="EMBL" id="KAI1851135.1"/>
    </source>
</evidence>
<gene>
    <name evidence="1" type="ORF">JX265_013253</name>
</gene>
<name>A0A9Q0AIW7_9PEZI</name>
<proteinExistence type="predicted"/>
<dbReference type="AlphaFoldDB" id="A0A9Q0AIW7"/>
<comment type="caution">
    <text evidence="1">The sequence shown here is derived from an EMBL/GenBank/DDBJ whole genome shotgun (WGS) entry which is preliminary data.</text>
</comment>
<sequence>MEWNMVDSEGNLVPLYRFAPVDTTPPPPPPPPVTF</sequence>